<dbReference type="FunFam" id="1.20.1250.20:FF:000100">
    <property type="entry name" value="MFS sugar transporter, putative"/>
    <property type="match status" value="1"/>
</dbReference>
<dbReference type="Proteomes" id="UP001302126">
    <property type="component" value="Unassembled WGS sequence"/>
</dbReference>
<feature type="compositionally biased region" description="Polar residues" evidence="7">
    <location>
        <begin position="11"/>
        <end position="27"/>
    </location>
</feature>
<feature type="domain" description="Major facilitator superfamily (MFS) profile" evidence="9">
    <location>
        <begin position="141"/>
        <end position="585"/>
    </location>
</feature>
<dbReference type="GO" id="GO:0015798">
    <property type="term" value="P:myo-inositol transport"/>
    <property type="evidence" value="ECO:0007669"/>
    <property type="project" value="UniProtKB-ARBA"/>
</dbReference>
<comment type="subcellular location">
    <subcellularLocation>
        <location evidence="1">Membrane</location>
        <topology evidence="1">Multi-pass membrane protein</topology>
    </subcellularLocation>
</comment>
<evidence type="ECO:0000256" key="7">
    <source>
        <dbReference type="SAM" id="MobiDB-lite"/>
    </source>
</evidence>
<dbReference type="EMBL" id="MU864368">
    <property type="protein sequence ID" value="KAK4190238.1"/>
    <property type="molecule type" value="Genomic_DNA"/>
</dbReference>
<proteinExistence type="inferred from homology"/>
<evidence type="ECO:0000256" key="5">
    <source>
        <dbReference type="ARBA" id="ARBA00022989"/>
    </source>
</evidence>
<evidence type="ECO:0000259" key="9">
    <source>
        <dbReference type="PROSITE" id="PS50850"/>
    </source>
</evidence>
<comment type="similarity">
    <text evidence="2">Belongs to the major facilitator superfamily. Sugar transporter (TC 2.A.1.1) family.</text>
</comment>
<keyword evidence="6 8" id="KW-0472">Membrane</keyword>
<evidence type="ECO:0000256" key="2">
    <source>
        <dbReference type="ARBA" id="ARBA00010992"/>
    </source>
</evidence>
<dbReference type="InterPro" id="IPR020846">
    <property type="entry name" value="MFS_dom"/>
</dbReference>
<dbReference type="GO" id="GO:0022857">
    <property type="term" value="F:transmembrane transporter activity"/>
    <property type="evidence" value="ECO:0007669"/>
    <property type="project" value="InterPro"/>
</dbReference>
<dbReference type="SUPFAM" id="SSF103473">
    <property type="entry name" value="MFS general substrate transporter"/>
    <property type="match status" value="1"/>
</dbReference>
<dbReference type="Pfam" id="PF00083">
    <property type="entry name" value="Sugar_tr"/>
    <property type="match status" value="1"/>
</dbReference>
<organism evidence="10 11">
    <name type="scientific">Podospora australis</name>
    <dbReference type="NCBI Taxonomy" id="1536484"/>
    <lineage>
        <taxon>Eukaryota</taxon>
        <taxon>Fungi</taxon>
        <taxon>Dikarya</taxon>
        <taxon>Ascomycota</taxon>
        <taxon>Pezizomycotina</taxon>
        <taxon>Sordariomycetes</taxon>
        <taxon>Sordariomycetidae</taxon>
        <taxon>Sordariales</taxon>
        <taxon>Podosporaceae</taxon>
        <taxon>Podospora</taxon>
    </lineage>
</organism>
<feature type="transmembrane region" description="Helical" evidence="8">
    <location>
        <begin position="530"/>
        <end position="550"/>
    </location>
</feature>
<dbReference type="InterPro" id="IPR036259">
    <property type="entry name" value="MFS_trans_sf"/>
</dbReference>
<dbReference type="NCBIfam" id="TIGR00879">
    <property type="entry name" value="SP"/>
    <property type="match status" value="1"/>
</dbReference>
<feature type="region of interest" description="Disordered" evidence="7">
    <location>
        <begin position="1"/>
        <end position="57"/>
    </location>
</feature>
<accession>A0AAN7AK73</accession>
<dbReference type="Gene3D" id="1.20.1250.20">
    <property type="entry name" value="MFS general substrate transporter like domains"/>
    <property type="match status" value="1"/>
</dbReference>
<evidence type="ECO:0000313" key="11">
    <source>
        <dbReference type="Proteomes" id="UP001302126"/>
    </source>
</evidence>
<dbReference type="GO" id="GO:0016020">
    <property type="term" value="C:membrane"/>
    <property type="evidence" value="ECO:0007669"/>
    <property type="project" value="UniProtKB-SubCell"/>
</dbReference>
<keyword evidence="5 8" id="KW-1133">Transmembrane helix</keyword>
<evidence type="ECO:0000256" key="3">
    <source>
        <dbReference type="ARBA" id="ARBA00022448"/>
    </source>
</evidence>
<gene>
    <name evidence="10" type="ORF">QBC35DRAFT_542849</name>
</gene>
<comment type="caution">
    <text evidence="10">The sequence shown here is derived from an EMBL/GenBank/DDBJ whole genome shotgun (WGS) entry which is preliminary data.</text>
</comment>
<dbReference type="GO" id="GO:0015791">
    <property type="term" value="P:polyol transmembrane transport"/>
    <property type="evidence" value="ECO:0007669"/>
    <property type="project" value="UniProtKB-ARBA"/>
</dbReference>
<evidence type="ECO:0000256" key="8">
    <source>
        <dbReference type="SAM" id="Phobius"/>
    </source>
</evidence>
<feature type="transmembrane region" description="Helical" evidence="8">
    <location>
        <begin position="213"/>
        <end position="231"/>
    </location>
</feature>
<feature type="transmembrane region" description="Helical" evidence="8">
    <location>
        <begin position="463"/>
        <end position="485"/>
    </location>
</feature>
<feature type="transmembrane region" description="Helical" evidence="8">
    <location>
        <begin position="399"/>
        <end position="420"/>
    </location>
</feature>
<dbReference type="InterPro" id="IPR050814">
    <property type="entry name" value="Myo-inositol_Transporter"/>
</dbReference>
<dbReference type="PRINTS" id="PR00171">
    <property type="entry name" value="SUGRTRNSPORT"/>
</dbReference>
<feature type="transmembrane region" description="Helical" evidence="8">
    <location>
        <begin position="432"/>
        <end position="456"/>
    </location>
</feature>
<reference evidence="10" key="2">
    <citation type="submission" date="2023-05" db="EMBL/GenBank/DDBJ databases">
        <authorList>
            <consortium name="Lawrence Berkeley National Laboratory"/>
            <person name="Steindorff A."/>
            <person name="Hensen N."/>
            <person name="Bonometti L."/>
            <person name="Westerberg I."/>
            <person name="Brannstrom I.O."/>
            <person name="Guillou S."/>
            <person name="Cros-Aarteil S."/>
            <person name="Calhoun S."/>
            <person name="Haridas S."/>
            <person name="Kuo A."/>
            <person name="Mondo S."/>
            <person name="Pangilinan J."/>
            <person name="Riley R."/>
            <person name="Labutti K."/>
            <person name="Andreopoulos B."/>
            <person name="Lipzen A."/>
            <person name="Chen C."/>
            <person name="Yanf M."/>
            <person name="Daum C."/>
            <person name="Ng V."/>
            <person name="Clum A."/>
            <person name="Ohm R."/>
            <person name="Martin F."/>
            <person name="Silar P."/>
            <person name="Natvig D."/>
            <person name="Lalanne C."/>
            <person name="Gautier V."/>
            <person name="Ament-Velasquez S.L."/>
            <person name="Kruys A."/>
            <person name="Hutchinson M.I."/>
            <person name="Powell A.J."/>
            <person name="Barry K."/>
            <person name="Miller A.N."/>
            <person name="Grigoriev I.V."/>
            <person name="Debuchy R."/>
            <person name="Gladieux P."/>
            <person name="Thoren M.H."/>
            <person name="Johannesson H."/>
        </authorList>
    </citation>
    <scope>NUCLEOTIDE SEQUENCE</scope>
    <source>
        <strain evidence="10">PSN309</strain>
    </source>
</reference>
<feature type="compositionally biased region" description="Basic and acidic residues" evidence="7">
    <location>
        <begin position="1"/>
        <end position="10"/>
    </location>
</feature>
<keyword evidence="4 8" id="KW-0812">Transmembrane</keyword>
<evidence type="ECO:0000256" key="4">
    <source>
        <dbReference type="ARBA" id="ARBA00022692"/>
    </source>
</evidence>
<feature type="transmembrane region" description="Helical" evidence="8">
    <location>
        <begin position="272"/>
        <end position="290"/>
    </location>
</feature>
<feature type="transmembrane region" description="Helical" evidence="8">
    <location>
        <begin position="562"/>
        <end position="581"/>
    </location>
</feature>
<reference evidence="10" key="1">
    <citation type="journal article" date="2023" name="Mol. Phylogenet. Evol.">
        <title>Genome-scale phylogeny and comparative genomics of the fungal order Sordariales.</title>
        <authorList>
            <person name="Hensen N."/>
            <person name="Bonometti L."/>
            <person name="Westerberg I."/>
            <person name="Brannstrom I.O."/>
            <person name="Guillou S."/>
            <person name="Cros-Aarteil S."/>
            <person name="Calhoun S."/>
            <person name="Haridas S."/>
            <person name="Kuo A."/>
            <person name="Mondo S."/>
            <person name="Pangilinan J."/>
            <person name="Riley R."/>
            <person name="LaButti K."/>
            <person name="Andreopoulos B."/>
            <person name="Lipzen A."/>
            <person name="Chen C."/>
            <person name="Yan M."/>
            <person name="Daum C."/>
            <person name="Ng V."/>
            <person name="Clum A."/>
            <person name="Steindorff A."/>
            <person name="Ohm R.A."/>
            <person name="Martin F."/>
            <person name="Silar P."/>
            <person name="Natvig D.O."/>
            <person name="Lalanne C."/>
            <person name="Gautier V."/>
            <person name="Ament-Velasquez S.L."/>
            <person name="Kruys A."/>
            <person name="Hutchinson M.I."/>
            <person name="Powell A.J."/>
            <person name="Barry K."/>
            <person name="Miller A.N."/>
            <person name="Grigoriev I.V."/>
            <person name="Debuchy R."/>
            <person name="Gladieux P."/>
            <person name="Hiltunen Thoren M."/>
            <person name="Johannesson H."/>
        </authorList>
    </citation>
    <scope>NUCLEOTIDE SEQUENCE</scope>
    <source>
        <strain evidence="10">PSN309</strain>
    </source>
</reference>
<evidence type="ECO:0000313" key="10">
    <source>
        <dbReference type="EMBL" id="KAK4190238.1"/>
    </source>
</evidence>
<dbReference type="PROSITE" id="PS50850">
    <property type="entry name" value="MFS"/>
    <property type="match status" value="1"/>
</dbReference>
<feature type="transmembrane region" description="Helical" evidence="8">
    <location>
        <begin position="491"/>
        <end position="509"/>
    </location>
</feature>
<dbReference type="AlphaFoldDB" id="A0AAN7AK73"/>
<evidence type="ECO:0000256" key="6">
    <source>
        <dbReference type="ARBA" id="ARBA00023136"/>
    </source>
</evidence>
<dbReference type="PANTHER" id="PTHR48020:SF25">
    <property type="entry name" value="SUGAR TRANSPORTER, PUTATIVE (AFU_ORTHOLOGUE AFUA_7G05830)-RELATED"/>
    <property type="match status" value="1"/>
</dbReference>
<feature type="transmembrane region" description="Helical" evidence="8">
    <location>
        <begin position="137"/>
        <end position="154"/>
    </location>
</feature>
<feature type="transmembrane region" description="Helical" evidence="8">
    <location>
        <begin position="310"/>
        <end position="329"/>
    </location>
</feature>
<keyword evidence="11" id="KW-1185">Reference proteome</keyword>
<feature type="transmembrane region" description="Helical" evidence="8">
    <location>
        <begin position="181"/>
        <end position="201"/>
    </location>
</feature>
<name>A0AAN7AK73_9PEZI</name>
<evidence type="ECO:0000256" key="1">
    <source>
        <dbReference type="ARBA" id="ARBA00004141"/>
    </source>
</evidence>
<feature type="transmembrane region" description="Helical" evidence="8">
    <location>
        <begin position="237"/>
        <end position="260"/>
    </location>
</feature>
<keyword evidence="3" id="KW-0813">Transport</keyword>
<dbReference type="InterPro" id="IPR005828">
    <property type="entry name" value="MFS_sugar_transport-like"/>
</dbReference>
<dbReference type="InterPro" id="IPR003663">
    <property type="entry name" value="Sugar/inositol_transpt"/>
</dbReference>
<protein>
    <submittedName>
        <fullName evidence="10">Symporter</fullName>
    </submittedName>
</protein>
<dbReference type="PANTHER" id="PTHR48020">
    <property type="entry name" value="PROTON MYO-INOSITOL COTRANSPORTER"/>
    <property type="match status" value="1"/>
</dbReference>
<sequence>MASHDTEKLDTNWQRRASNHSGSSGSKTAFEHNDHVGSTSRQGHASSSVDESAKRRLEASQKLANPLAGLSPEHLARMGEDYARNAGLTSDEDLRAFRLGAMIAGTQTDYSSISELTDREREVLEREETHKWSNPRMLYWVIVICSLCAAVQGMDETVVNGAQIFYKQAFGIGTTTERDTWLVGLVNGAPYLCCAIVGCWLTDPMNKMFGRRGTVFISCLISALACFWQAFTNNWYHMFIARFFLGFGIGPKSATTPIFAAECSPPKLRGALIMQWQMWTAFGIMIGYVADLAFYPVPDHGIELGLNWRLMMGSAMIPAVIVCCLAHLCPESPRWYLTKNRHKDAFASVCQLRFEKVQAARDLFYTHTLLQAEQQAMSIGTASRIKEVFTIRRNRNAMIASEIVMFMQQFCGVNVIAYFSSEIFREAGYSEVSSLAASLGFGVINFLFAIPAFYTIDTYGRRNLLLTTFPLMALFMFFTGFSFWIPEDTPAHIGCIALGIYLFGMVYSPGEGPVPFTYSAEAYPLYIRPIGMSFATATTWFFNFVLAVTWPSMLTAFKPQGAFSWYAAWNIVGFFLVLFLVPETKEKTLEELDAVFDVPISKQISYGARQAVYFWRKVLLRQKKGVRKPEVPHAFSLNENEGGREEGGFVGEKKEAVVGGMDRVARA</sequence>
<feature type="compositionally biased region" description="Polar residues" evidence="7">
    <location>
        <begin position="36"/>
        <end position="50"/>
    </location>
</feature>